<keyword evidence="3" id="KW-1185">Reference proteome</keyword>
<gene>
    <name evidence="2" type="ORF">SARC_03233</name>
</gene>
<reference evidence="2 3" key="1">
    <citation type="submission" date="2011-02" db="EMBL/GenBank/DDBJ databases">
        <title>The Genome Sequence of Sphaeroforma arctica JP610.</title>
        <authorList>
            <consortium name="The Broad Institute Genome Sequencing Platform"/>
            <person name="Russ C."/>
            <person name="Cuomo C."/>
            <person name="Young S.K."/>
            <person name="Zeng Q."/>
            <person name="Gargeya S."/>
            <person name="Alvarado L."/>
            <person name="Berlin A."/>
            <person name="Chapman S.B."/>
            <person name="Chen Z."/>
            <person name="Freedman E."/>
            <person name="Gellesch M."/>
            <person name="Goldberg J."/>
            <person name="Griggs A."/>
            <person name="Gujja S."/>
            <person name="Heilman E."/>
            <person name="Heiman D."/>
            <person name="Howarth C."/>
            <person name="Mehta T."/>
            <person name="Neiman D."/>
            <person name="Pearson M."/>
            <person name="Roberts A."/>
            <person name="Saif S."/>
            <person name="Shea T."/>
            <person name="Shenoy N."/>
            <person name="Sisk P."/>
            <person name="Stolte C."/>
            <person name="Sykes S."/>
            <person name="White J."/>
            <person name="Yandava C."/>
            <person name="Burger G."/>
            <person name="Gray M.W."/>
            <person name="Holland P.W.H."/>
            <person name="King N."/>
            <person name="Lang F.B.F."/>
            <person name="Roger A.J."/>
            <person name="Ruiz-Trillo I."/>
            <person name="Haas B."/>
            <person name="Nusbaum C."/>
            <person name="Birren B."/>
        </authorList>
    </citation>
    <scope>NUCLEOTIDE SEQUENCE [LARGE SCALE GENOMIC DNA]</scope>
    <source>
        <strain evidence="2 3">JP610</strain>
    </source>
</reference>
<feature type="region of interest" description="Disordered" evidence="1">
    <location>
        <begin position="101"/>
        <end position="126"/>
    </location>
</feature>
<evidence type="ECO:0000313" key="2">
    <source>
        <dbReference type="EMBL" id="KNC84560.1"/>
    </source>
</evidence>
<proteinExistence type="predicted"/>
<organism evidence="2 3">
    <name type="scientific">Sphaeroforma arctica JP610</name>
    <dbReference type="NCBI Taxonomy" id="667725"/>
    <lineage>
        <taxon>Eukaryota</taxon>
        <taxon>Ichthyosporea</taxon>
        <taxon>Ichthyophonida</taxon>
        <taxon>Sphaeroforma</taxon>
    </lineage>
</organism>
<evidence type="ECO:0000256" key="1">
    <source>
        <dbReference type="SAM" id="MobiDB-lite"/>
    </source>
</evidence>
<accession>A0A0L0G6C9</accession>
<dbReference type="Proteomes" id="UP000054560">
    <property type="component" value="Unassembled WGS sequence"/>
</dbReference>
<protein>
    <submittedName>
        <fullName evidence="2">Uncharacterized protein</fullName>
    </submittedName>
</protein>
<name>A0A0L0G6C9_9EUKA</name>
<feature type="compositionally biased region" description="Low complexity" evidence="1">
    <location>
        <begin position="10"/>
        <end position="21"/>
    </location>
</feature>
<dbReference type="RefSeq" id="XP_014158462.1">
    <property type="nucleotide sequence ID" value="XM_014302987.1"/>
</dbReference>
<sequence>MPSTKPTKGSGSPTKQKPQPKQSKKLTQAQAQAQAQSRPKTVLISKGPVQRQGSGSGVVTGGSVTHTRNATIQPSPHARALQHAHIQPQQHQKYNQHNISQHPLGIPMQMPPTISPGNRPRQPLPQTVSFLLLRG</sequence>
<evidence type="ECO:0000313" key="3">
    <source>
        <dbReference type="Proteomes" id="UP000054560"/>
    </source>
</evidence>
<dbReference type="EMBL" id="KQ241756">
    <property type="protein sequence ID" value="KNC84560.1"/>
    <property type="molecule type" value="Genomic_DNA"/>
</dbReference>
<dbReference type="AlphaFoldDB" id="A0A0L0G6C9"/>
<dbReference type="GeneID" id="25903737"/>
<feature type="region of interest" description="Disordered" evidence="1">
    <location>
        <begin position="1"/>
        <end position="77"/>
    </location>
</feature>